<dbReference type="AlphaFoldDB" id="A0AAD2A1J8"/>
<evidence type="ECO:0000313" key="2">
    <source>
        <dbReference type="Proteomes" id="UP000834106"/>
    </source>
</evidence>
<dbReference type="Proteomes" id="UP000834106">
    <property type="component" value="Chromosome 17"/>
</dbReference>
<reference evidence="1" key="1">
    <citation type="submission" date="2023-05" db="EMBL/GenBank/DDBJ databases">
        <authorList>
            <person name="Huff M."/>
        </authorList>
    </citation>
    <scope>NUCLEOTIDE SEQUENCE</scope>
</reference>
<dbReference type="PANTHER" id="PTHR31182:SF15">
    <property type="entry name" value="F26K24.5 PROTEIN"/>
    <property type="match status" value="1"/>
</dbReference>
<dbReference type="EMBL" id="OU503052">
    <property type="protein sequence ID" value="CAI9779819.1"/>
    <property type="molecule type" value="Genomic_DNA"/>
</dbReference>
<dbReference type="PANTHER" id="PTHR31182">
    <property type="entry name" value="C2 NT-TYPE DOMAIN-CONTAINING PROTEIN"/>
    <property type="match status" value="1"/>
</dbReference>
<protein>
    <submittedName>
        <fullName evidence="1">Uncharacterized protein</fullName>
    </submittedName>
</protein>
<accession>A0AAD2A1J8</accession>
<keyword evidence="2" id="KW-1185">Reference proteome</keyword>
<proteinExistence type="predicted"/>
<name>A0AAD2A1J8_9LAMI</name>
<evidence type="ECO:0000313" key="1">
    <source>
        <dbReference type="EMBL" id="CAI9779819.1"/>
    </source>
</evidence>
<sequence length="214" mass="25077">MEAQNYDRLHGAMSFDNIWNEISLSECSRSGESPVFVVSWNDHFFVLKVEAYAYYIIDTLEERLYERCNQVYTLKFDRDMTIYRLPHTRQSSKGKPVVDKHTVRVVESDNSNIEQHVESKDGLKEGTLVNGTDDPITSEEEEVICRGKERYKEYIKSFLAAIPMRELQDDIKKGLITPTPLHQRLQIEFHFSQLEQQTTVTRVTEDHNKQLMLQ</sequence>
<gene>
    <name evidence="1" type="ORF">FPE_LOCUS27249</name>
</gene>
<organism evidence="1 2">
    <name type="scientific">Fraxinus pennsylvanica</name>
    <dbReference type="NCBI Taxonomy" id="56036"/>
    <lineage>
        <taxon>Eukaryota</taxon>
        <taxon>Viridiplantae</taxon>
        <taxon>Streptophyta</taxon>
        <taxon>Embryophyta</taxon>
        <taxon>Tracheophyta</taxon>
        <taxon>Spermatophyta</taxon>
        <taxon>Magnoliopsida</taxon>
        <taxon>eudicotyledons</taxon>
        <taxon>Gunneridae</taxon>
        <taxon>Pentapetalae</taxon>
        <taxon>asterids</taxon>
        <taxon>lamiids</taxon>
        <taxon>Lamiales</taxon>
        <taxon>Oleaceae</taxon>
        <taxon>Oleeae</taxon>
        <taxon>Fraxinus</taxon>
    </lineage>
</organism>